<dbReference type="PROSITE" id="PS50294">
    <property type="entry name" value="WD_REPEATS_REGION"/>
    <property type="match status" value="10"/>
</dbReference>
<keyword evidence="6" id="KW-1185">Reference proteome</keyword>
<dbReference type="InterPro" id="IPR011047">
    <property type="entry name" value="Quinoprotein_ADH-like_sf"/>
</dbReference>
<dbReference type="Pfam" id="PF06985">
    <property type="entry name" value="HET"/>
    <property type="match status" value="1"/>
</dbReference>
<dbReference type="Pfam" id="PF00400">
    <property type="entry name" value="WD40"/>
    <property type="match status" value="6"/>
</dbReference>
<dbReference type="InterPro" id="IPR010730">
    <property type="entry name" value="HET"/>
</dbReference>
<evidence type="ECO:0000256" key="1">
    <source>
        <dbReference type="ARBA" id="ARBA00022574"/>
    </source>
</evidence>
<dbReference type="PRINTS" id="PR00320">
    <property type="entry name" value="GPROTEINBRPT"/>
</dbReference>
<dbReference type="GO" id="GO:0035097">
    <property type="term" value="C:histone methyltransferase complex"/>
    <property type="evidence" value="ECO:0007669"/>
    <property type="project" value="UniProtKB-ARBA"/>
</dbReference>
<dbReference type="SMART" id="SM00320">
    <property type="entry name" value="WD40"/>
    <property type="match status" value="10"/>
</dbReference>
<dbReference type="InterPro" id="IPR054471">
    <property type="entry name" value="GPIID_WHD"/>
</dbReference>
<dbReference type="SUPFAM" id="SSF52540">
    <property type="entry name" value="P-loop containing nucleoside triphosphate hydrolases"/>
    <property type="match status" value="1"/>
</dbReference>
<dbReference type="Proteomes" id="UP001172155">
    <property type="component" value="Unassembled WGS sequence"/>
</dbReference>
<gene>
    <name evidence="5" type="ORF">B0T18DRAFT_440455</name>
</gene>
<feature type="repeat" description="WD" evidence="3">
    <location>
        <begin position="1199"/>
        <end position="1240"/>
    </location>
</feature>
<reference evidence="5" key="1">
    <citation type="submission" date="2023-06" db="EMBL/GenBank/DDBJ databases">
        <title>Genome-scale phylogeny and comparative genomics of the fungal order Sordariales.</title>
        <authorList>
            <consortium name="Lawrence Berkeley National Laboratory"/>
            <person name="Hensen N."/>
            <person name="Bonometti L."/>
            <person name="Westerberg I."/>
            <person name="Brannstrom I.O."/>
            <person name="Guillou S."/>
            <person name="Cros-Aarteil S."/>
            <person name="Calhoun S."/>
            <person name="Haridas S."/>
            <person name="Kuo A."/>
            <person name="Mondo S."/>
            <person name="Pangilinan J."/>
            <person name="Riley R."/>
            <person name="LaButti K."/>
            <person name="Andreopoulos B."/>
            <person name="Lipzen A."/>
            <person name="Chen C."/>
            <person name="Yanf M."/>
            <person name="Daum C."/>
            <person name="Ng V."/>
            <person name="Clum A."/>
            <person name="Steindorff A."/>
            <person name="Ohm R."/>
            <person name="Martin F."/>
            <person name="Silar P."/>
            <person name="Natvig D."/>
            <person name="Lalanne C."/>
            <person name="Gautier V."/>
            <person name="Ament-velasquez S.L."/>
            <person name="Kruys A."/>
            <person name="Hutchinson M.I."/>
            <person name="Powell A.J."/>
            <person name="Barry K."/>
            <person name="Miller A.N."/>
            <person name="Grigoriev I.V."/>
            <person name="Debuchy R."/>
            <person name="Gladieux P."/>
            <person name="Thoren M.H."/>
            <person name="Johannesson H."/>
        </authorList>
    </citation>
    <scope>NUCLEOTIDE SEQUENCE</scope>
    <source>
        <strain evidence="5">SMH3187-1</strain>
    </source>
</reference>
<dbReference type="PROSITE" id="PS50837">
    <property type="entry name" value="NACHT"/>
    <property type="match status" value="1"/>
</dbReference>
<dbReference type="InterPro" id="IPR056884">
    <property type="entry name" value="NPHP3-like_N"/>
</dbReference>
<dbReference type="InterPro" id="IPR027417">
    <property type="entry name" value="P-loop_NTPase"/>
</dbReference>
<feature type="repeat" description="WD" evidence="3">
    <location>
        <begin position="947"/>
        <end position="988"/>
    </location>
</feature>
<dbReference type="PANTHER" id="PTHR19848">
    <property type="entry name" value="WD40 REPEAT PROTEIN"/>
    <property type="match status" value="1"/>
</dbReference>
<dbReference type="InterPro" id="IPR001680">
    <property type="entry name" value="WD40_rpt"/>
</dbReference>
<feature type="repeat" description="WD" evidence="3">
    <location>
        <begin position="989"/>
        <end position="1030"/>
    </location>
</feature>
<dbReference type="Pfam" id="PF25173">
    <property type="entry name" value="Beta-prop_WDR3_1st"/>
    <property type="match status" value="1"/>
</dbReference>
<comment type="caution">
    <text evidence="5">The sequence shown here is derived from an EMBL/GenBank/DDBJ whole genome shotgun (WGS) entry which is preliminary data.</text>
</comment>
<feature type="repeat" description="WD" evidence="3">
    <location>
        <begin position="821"/>
        <end position="862"/>
    </location>
</feature>
<feature type="repeat" description="WD" evidence="3">
    <location>
        <begin position="905"/>
        <end position="946"/>
    </location>
</feature>
<dbReference type="InterPro" id="IPR015943">
    <property type="entry name" value="WD40/YVTN_repeat-like_dom_sf"/>
</dbReference>
<accession>A0AA40K063</accession>
<dbReference type="EMBL" id="JAUKUD010000006">
    <property type="protein sequence ID" value="KAK0741031.1"/>
    <property type="molecule type" value="Genomic_DNA"/>
</dbReference>
<feature type="repeat" description="WD" evidence="3">
    <location>
        <begin position="863"/>
        <end position="904"/>
    </location>
</feature>
<keyword evidence="2" id="KW-0677">Repeat</keyword>
<dbReference type="FunFam" id="3.40.50.300:FF:001638">
    <property type="entry name" value="NACHT and WD40 domain protein"/>
    <property type="match status" value="1"/>
</dbReference>
<protein>
    <submittedName>
        <fullName evidence="5">Quinon protein alcohol dehydrogenase-like superfamily</fullName>
    </submittedName>
</protein>
<dbReference type="SUPFAM" id="SSF50998">
    <property type="entry name" value="Quinoprotein alcohol dehydrogenase-like"/>
    <property type="match status" value="2"/>
</dbReference>
<keyword evidence="1 3" id="KW-0853">WD repeat</keyword>
<sequence>MRLLERDDTGAIRLTGDLPSNKIPPYAILSHTWGDGEVLFRDLMDGTGNNKAGYAKIRFCGDQAWRDGLRFFWVDTCCIDKSNSTELQEAINSMFCWYRNAAKCYAYLVDVSIPSRDVDDKSIWEPAFRASRWFTRGWTLQELIAPTSVEFFSREEVLLGDRTTLEQIIHDVTRIPLKVLQGGRLSDFSVHDRMAWIENRNTTREEDLAYSLFGIFDIQLPLLYGEGKEKALERLREKTGKDDGCLADLRVTDPRHDKKRLEAAKGGLLKDSYRWVLSNVQFQQWRDGEDNRLLWIKGDPGKGKTMLLCGIIDELKMSAPSCLLSFFFCQATDSRINNATAVLRGLIYLLVSQQPALISHVREQHNLAGRRAFEDANAWVILSEIFTAILQDPALRTTYLIIDALDECVTDLTRLLNLVAQVSCASSRVKWIVSSRNWLQIEEQLAMATQNARLSLELNAKSVATAVSTYIDHKVLHLSHLKQYDRQTETIVRDYLSSNANGTFLWVALVCQALEEPKVRKWHTLAKLRTFPPGLDSLYAQMMEQIGHSEDADLCKRILAVATIVHRPISLQELTTLVEMPDEIADDLESLEEVVKVCGSFLTLREQVVYFVHQSAKDFLLGKATHQASGDAFDWVFPLGVEDVNHTIFSKSLNVISTVLRRDMYGLEAPGFPIGEVQTPALDPLATVRYPCLFWVDHLRDSISDKIRMKRSTLHAVYNFLEQKYLYWLEALSLLRTMTEGVIAIRKLEGILLLTLIRDVHRFALSYRWIIEQAPLQAYTSALIFAPTGSLVKQNFRTQKPDWISTEPVVEAEWNACLQTLEGHRDYVRSVAFSPDGQRLTSGSGDNTIKIWDPTSGQCLETLEGHRGWVRSVAFSPDGQRLASGSGDNTIKIWDPTSGQCLETLEGHRGWVRSIAFSPDGQRLASGSGDNTIKIWDPTSGQCLETLEGHRGYVQSVSFSPDGQRLASGSGDKTIKIWDPTSGQCLEILEGHRDYVRSIAFLPDGQRLVSGSDDNTIKIWDPTSGQCLETLEGHRGYIRSIAFSPDGQRLASGSNDNTIKIWDPTSGQCLETLEGHRDYVQSIAFSPDGQRLASGSDDNTIKIWDPISGQCLETFEGHRGWVRSIAFSPDGQRLASGSGDNTIKIWDPTSGQCLETLEGHRDYIRSVAFSPDGQRLASGSGDNTIKTWDPTSGQCLETLEGHRGWVRSVAFSPDGQRLASGSGDNTIKIWDPTSGQCLTTVDMGTSVAHVLFDHTGRYLLTDVGRIEVATATTENLVRLEDLVKSGYGLGQDKSWITCNGKNVLWLPPEYRPSCSSVQERMISIGCSSGRVIVIGFSRHV</sequence>
<dbReference type="InterPro" id="IPR020472">
    <property type="entry name" value="WD40_PAC1"/>
</dbReference>
<evidence type="ECO:0000256" key="3">
    <source>
        <dbReference type="PROSITE-ProRule" id="PRU00221"/>
    </source>
</evidence>
<feature type="repeat" description="WD" evidence="3">
    <location>
        <begin position="1031"/>
        <end position="1072"/>
    </location>
</feature>
<dbReference type="InterPro" id="IPR007111">
    <property type="entry name" value="NACHT_NTPase"/>
</dbReference>
<proteinExistence type="predicted"/>
<dbReference type="FunFam" id="2.130.10.10:FF:000228">
    <property type="entry name" value="COMPASS-like H3K4 histone methylase component WDR5A"/>
    <property type="match status" value="2"/>
</dbReference>
<feature type="repeat" description="WD" evidence="3">
    <location>
        <begin position="1073"/>
        <end position="1114"/>
    </location>
</feature>
<evidence type="ECO:0000313" key="6">
    <source>
        <dbReference type="Proteomes" id="UP001172155"/>
    </source>
</evidence>
<dbReference type="Pfam" id="PF24883">
    <property type="entry name" value="NPHP3_N"/>
    <property type="match status" value="1"/>
</dbReference>
<organism evidence="5 6">
    <name type="scientific">Schizothecium vesticola</name>
    <dbReference type="NCBI Taxonomy" id="314040"/>
    <lineage>
        <taxon>Eukaryota</taxon>
        <taxon>Fungi</taxon>
        <taxon>Dikarya</taxon>
        <taxon>Ascomycota</taxon>
        <taxon>Pezizomycotina</taxon>
        <taxon>Sordariomycetes</taxon>
        <taxon>Sordariomycetidae</taxon>
        <taxon>Sordariales</taxon>
        <taxon>Schizotheciaceae</taxon>
        <taxon>Schizothecium</taxon>
    </lineage>
</organism>
<name>A0AA40K063_9PEZI</name>
<evidence type="ECO:0000256" key="2">
    <source>
        <dbReference type="ARBA" id="ARBA00022737"/>
    </source>
</evidence>
<dbReference type="PROSITE" id="PS50082">
    <property type="entry name" value="WD_REPEATS_2"/>
    <property type="match status" value="10"/>
</dbReference>
<feature type="domain" description="NACHT" evidence="4">
    <location>
        <begin position="292"/>
        <end position="627"/>
    </location>
</feature>
<evidence type="ECO:0000313" key="5">
    <source>
        <dbReference type="EMBL" id="KAK0741031.1"/>
    </source>
</evidence>
<dbReference type="PANTHER" id="PTHR19848:SF8">
    <property type="entry name" value="F-BOX AND WD REPEAT DOMAIN CONTAINING 7"/>
    <property type="match status" value="1"/>
</dbReference>
<feature type="repeat" description="WD" evidence="3">
    <location>
        <begin position="1157"/>
        <end position="1198"/>
    </location>
</feature>
<dbReference type="CDD" id="cd00200">
    <property type="entry name" value="WD40"/>
    <property type="match status" value="1"/>
</dbReference>
<dbReference type="Gene3D" id="3.40.50.300">
    <property type="entry name" value="P-loop containing nucleotide triphosphate hydrolases"/>
    <property type="match status" value="1"/>
</dbReference>
<dbReference type="Pfam" id="PF22939">
    <property type="entry name" value="WHD_GPIID"/>
    <property type="match status" value="1"/>
</dbReference>
<feature type="repeat" description="WD" evidence="3">
    <location>
        <begin position="1115"/>
        <end position="1156"/>
    </location>
</feature>
<evidence type="ECO:0000259" key="4">
    <source>
        <dbReference type="PROSITE" id="PS50837"/>
    </source>
</evidence>
<dbReference type="Gene3D" id="2.130.10.10">
    <property type="entry name" value="YVTN repeat-like/Quinoprotein amine dehydrogenase"/>
    <property type="match status" value="5"/>
</dbReference>